<evidence type="ECO:0000313" key="4">
    <source>
        <dbReference type="Proteomes" id="UP001244011"/>
    </source>
</evidence>
<feature type="compositionally biased region" description="Basic and acidic residues" evidence="2">
    <location>
        <begin position="368"/>
        <end position="382"/>
    </location>
</feature>
<proteinExistence type="inferred from homology"/>
<organism evidence="3 4">
    <name type="scientific">Phialemonium atrogriseum</name>
    <dbReference type="NCBI Taxonomy" id="1093897"/>
    <lineage>
        <taxon>Eukaryota</taxon>
        <taxon>Fungi</taxon>
        <taxon>Dikarya</taxon>
        <taxon>Ascomycota</taxon>
        <taxon>Pezizomycotina</taxon>
        <taxon>Sordariomycetes</taxon>
        <taxon>Sordariomycetidae</taxon>
        <taxon>Cephalothecales</taxon>
        <taxon>Cephalothecaceae</taxon>
        <taxon>Phialemonium</taxon>
    </lineage>
</organism>
<evidence type="ECO:0000313" key="3">
    <source>
        <dbReference type="EMBL" id="KAK1763619.1"/>
    </source>
</evidence>
<dbReference type="EMBL" id="MU839026">
    <property type="protein sequence ID" value="KAK1763619.1"/>
    <property type="molecule type" value="Genomic_DNA"/>
</dbReference>
<dbReference type="Proteomes" id="UP001244011">
    <property type="component" value="Unassembled WGS sequence"/>
</dbReference>
<feature type="region of interest" description="Disordered" evidence="2">
    <location>
        <begin position="193"/>
        <end position="216"/>
    </location>
</feature>
<dbReference type="GO" id="GO:0005634">
    <property type="term" value="C:nucleus"/>
    <property type="evidence" value="ECO:0007669"/>
    <property type="project" value="TreeGrafter"/>
</dbReference>
<reference evidence="3" key="1">
    <citation type="submission" date="2023-06" db="EMBL/GenBank/DDBJ databases">
        <title>Genome-scale phylogeny and comparative genomics of the fungal order Sordariales.</title>
        <authorList>
            <consortium name="Lawrence Berkeley National Laboratory"/>
            <person name="Hensen N."/>
            <person name="Bonometti L."/>
            <person name="Westerberg I."/>
            <person name="Brannstrom I.O."/>
            <person name="Guillou S."/>
            <person name="Cros-Aarteil S."/>
            <person name="Calhoun S."/>
            <person name="Haridas S."/>
            <person name="Kuo A."/>
            <person name="Mondo S."/>
            <person name="Pangilinan J."/>
            <person name="Riley R."/>
            <person name="Labutti K."/>
            <person name="Andreopoulos B."/>
            <person name="Lipzen A."/>
            <person name="Chen C."/>
            <person name="Yanf M."/>
            <person name="Daum C."/>
            <person name="Ng V."/>
            <person name="Clum A."/>
            <person name="Steindorff A."/>
            <person name="Ohm R."/>
            <person name="Martin F."/>
            <person name="Silar P."/>
            <person name="Natvig D."/>
            <person name="Lalanne C."/>
            <person name="Gautier V."/>
            <person name="Ament-Velasquez S.L."/>
            <person name="Kruys A."/>
            <person name="Hutchinson M.I."/>
            <person name="Powell A.J."/>
            <person name="Barry K."/>
            <person name="Miller A.N."/>
            <person name="Grigoriev I.V."/>
            <person name="Debuchy R."/>
            <person name="Gladieux P."/>
            <person name="Thoren M.H."/>
            <person name="Johannesson H."/>
        </authorList>
    </citation>
    <scope>NUCLEOTIDE SEQUENCE</scope>
    <source>
        <strain evidence="3">8032-3</strain>
    </source>
</reference>
<feature type="compositionally biased region" description="Acidic residues" evidence="2">
    <location>
        <begin position="146"/>
        <end position="162"/>
    </location>
</feature>
<feature type="region of interest" description="Disordered" evidence="2">
    <location>
        <begin position="416"/>
        <end position="466"/>
    </location>
</feature>
<feature type="region of interest" description="Disordered" evidence="2">
    <location>
        <begin position="96"/>
        <end position="163"/>
    </location>
</feature>
<feature type="compositionally biased region" description="Basic and acidic residues" evidence="2">
    <location>
        <begin position="416"/>
        <end position="429"/>
    </location>
</feature>
<accession>A0AAJ0FIS1</accession>
<name>A0AAJ0FIS1_9PEZI</name>
<dbReference type="GO" id="GO:0032797">
    <property type="term" value="C:SMN complex"/>
    <property type="evidence" value="ECO:0007669"/>
    <property type="project" value="TreeGrafter"/>
</dbReference>
<dbReference type="RefSeq" id="XP_060279832.1">
    <property type="nucleotide sequence ID" value="XM_060428975.1"/>
</dbReference>
<dbReference type="GO" id="GO:0000387">
    <property type="term" value="P:spliceosomal snRNP assembly"/>
    <property type="evidence" value="ECO:0007669"/>
    <property type="project" value="InterPro"/>
</dbReference>
<dbReference type="PANTHER" id="PTHR12794:SF0">
    <property type="entry name" value="GEM-ASSOCIATED PROTEIN 2"/>
    <property type="match status" value="1"/>
</dbReference>
<comment type="caution">
    <text evidence="3">The sequence shown here is derived from an EMBL/GenBank/DDBJ whole genome shotgun (WGS) entry which is preliminary data.</text>
</comment>
<dbReference type="InterPro" id="IPR035426">
    <property type="entry name" value="Gemin2/Brr1"/>
</dbReference>
<feature type="region of interest" description="Disordered" evidence="2">
    <location>
        <begin position="1"/>
        <end position="68"/>
    </location>
</feature>
<feature type="compositionally biased region" description="Acidic residues" evidence="2">
    <location>
        <begin position="320"/>
        <end position="350"/>
    </location>
</feature>
<dbReference type="Gene3D" id="1.20.58.1070">
    <property type="match status" value="1"/>
</dbReference>
<protein>
    <submittedName>
        <fullName evidence="3">Uncharacterized protein</fullName>
    </submittedName>
</protein>
<keyword evidence="4" id="KW-1185">Reference proteome</keyword>
<comment type="similarity">
    <text evidence="1">Belongs to the gemin-2 family.</text>
</comment>
<gene>
    <name evidence="3" type="ORF">QBC33DRAFT_549579</name>
</gene>
<evidence type="ECO:0000256" key="2">
    <source>
        <dbReference type="SAM" id="MobiDB-lite"/>
    </source>
</evidence>
<dbReference type="AlphaFoldDB" id="A0AAJ0FIS1"/>
<feature type="region of interest" description="Disordered" evidence="2">
    <location>
        <begin position="320"/>
        <end position="390"/>
    </location>
</feature>
<evidence type="ECO:0000256" key="1">
    <source>
        <dbReference type="ARBA" id="ARBA00025758"/>
    </source>
</evidence>
<dbReference type="GeneID" id="85312162"/>
<dbReference type="Pfam" id="PF04938">
    <property type="entry name" value="SIP1"/>
    <property type="match status" value="1"/>
</dbReference>
<sequence length="499" mass="55771">MGLKRDHDALNYFDNDEPAPYPSNKRQRNQAPSKGKQNAHQPTTDPTYGQRFMFPGLDGSTALSDDDLEYEDDGDALAYLRTVRLEASGIPHLLVAPKAGPQLPPELASTSLDESESIDRNLYNSGVGDSRGYYQDGAYTAAPDTDISDEEGYNYDDGDQDAESNLAGRNRLLREAYYKSLVSQFTALRDQLRRDPPPSVVDSLPPNHETDVGTFGPNSPTFRMWTSRLRYTDPLPAQVAAMDKESALKLLRIILGGKFLRRGHELRERTSRWIWSLLARLPDRGEMDYMEIGWVRELGKRAVLMLISIAQMVALREEVEDDLDEEGNDEGERDEGDSLDDLVSEEEEGEAPSGRQASLPPQLPESVDDSHGAAKPEARNPDAEDDDGEMDMDIEEGEVSDSQADIEAAKARLLARLDETASETNHESEPTPVVEGEGEGEDDQEEGEWEEEDEEDAQAYSERRSRINMRATLNMILTVAGEFYGQRDLLEFRDPFASL</sequence>
<dbReference type="PANTHER" id="PTHR12794">
    <property type="entry name" value="GEMIN2"/>
    <property type="match status" value="1"/>
</dbReference>
<feature type="compositionally biased region" description="Polar residues" evidence="2">
    <location>
        <begin position="29"/>
        <end position="47"/>
    </location>
</feature>
<feature type="compositionally biased region" description="Acidic residues" evidence="2">
    <location>
        <begin position="436"/>
        <end position="457"/>
    </location>
</feature>